<keyword evidence="1" id="KW-1133">Transmembrane helix</keyword>
<dbReference type="Proteomes" id="UP000031967">
    <property type="component" value="Unassembled WGS sequence"/>
</dbReference>
<keyword evidence="3" id="KW-1185">Reference proteome</keyword>
<evidence type="ECO:0000313" key="2">
    <source>
        <dbReference type="EMBL" id="KIL37074.1"/>
    </source>
</evidence>
<dbReference type="RefSeq" id="WP_041052457.1">
    <property type="nucleotide sequence ID" value="NZ_JXAK01000101.1"/>
</dbReference>
<dbReference type="EMBL" id="JXAK01000101">
    <property type="protein sequence ID" value="KIL37074.1"/>
    <property type="molecule type" value="Genomic_DNA"/>
</dbReference>
<reference evidence="2 3" key="1">
    <citation type="submission" date="2014-12" db="EMBL/GenBank/DDBJ databases">
        <title>Draft genome sequence of Paenibacillus kamchatkensis strain B-2647.</title>
        <authorList>
            <person name="Karlyshev A.V."/>
            <person name="Kudryashova E.B."/>
        </authorList>
    </citation>
    <scope>NUCLEOTIDE SEQUENCE [LARGE SCALE GENOMIC DNA]</scope>
    <source>
        <strain evidence="2 3">VKM B-2647</strain>
    </source>
</reference>
<sequence length="77" mass="9356">MVVSYRKWLDRLRFLTLFIALTLALYHVMTWLDGWLEPRDKYREPHNQAVKAFRHAALPSERGTVGERLRLFYWYGE</sequence>
<evidence type="ECO:0000313" key="3">
    <source>
        <dbReference type="Proteomes" id="UP000031967"/>
    </source>
</evidence>
<keyword evidence="1" id="KW-0812">Transmembrane</keyword>
<organism evidence="2 3">
    <name type="scientific">Gordoniibacillus kamchatkensis</name>
    <dbReference type="NCBI Taxonomy" id="1590651"/>
    <lineage>
        <taxon>Bacteria</taxon>
        <taxon>Bacillati</taxon>
        <taxon>Bacillota</taxon>
        <taxon>Bacilli</taxon>
        <taxon>Bacillales</taxon>
        <taxon>Paenibacillaceae</taxon>
        <taxon>Gordoniibacillus</taxon>
    </lineage>
</organism>
<evidence type="ECO:0000256" key="1">
    <source>
        <dbReference type="SAM" id="Phobius"/>
    </source>
</evidence>
<accession>A0ABR5A7R8</accession>
<proteinExistence type="predicted"/>
<feature type="transmembrane region" description="Helical" evidence="1">
    <location>
        <begin position="12"/>
        <end position="32"/>
    </location>
</feature>
<protein>
    <recommendedName>
        <fullName evidence="4">DUF4227 domain-containing protein</fullName>
    </recommendedName>
</protein>
<comment type="caution">
    <text evidence="2">The sequence shown here is derived from an EMBL/GenBank/DDBJ whole genome shotgun (WGS) entry which is preliminary data.</text>
</comment>
<dbReference type="Pfam" id="PF14004">
    <property type="entry name" value="DUF4227"/>
    <property type="match status" value="1"/>
</dbReference>
<name>A0ABR5A7R8_9BACL</name>
<gene>
    <name evidence="2" type="ORF">SD70_31115</name>
</gene>
<keyword evidence="1" id="KW-0472">Membrane</keyword>
<evidence type="ECO:0008006" key="4">
    <source>
        <dbReference type="Google" id="ProtNLM"/>
    </source>
</evidence>
<dbReference type="InterPro" id="IPR025321">
    <property type="entry name" value="DUF4227"/>
</dbReference>